<feature type="transmembrane region" description="Helical" evidence="7">
    <location>
        <begin position="91"/>
        <end position="113"/>
    </location>
</feature>
<dbReference type="AlphaFoldDB" id="A0A8S3YF58"/>
<dbReference type="OrthoDB" id="370281at2759"/>
<feature type="region of interest" description="Disordered" evidence="6">
    <location>
        <begin position="1"/>
        <end position="42"/>
    </location>
</feature>
<keyword evidence="3 7" id="KW-0812">Transmembrane</keyword>
<dbReference type="EMBL" id="CAJHNH020000160">
    <property type="protein sequence ID" value="CAG5115757.1"/>
    <property type="molecule type" value="Genomic_DNA"/>
</dbReference>
<reference evidence="8" key="1">
    <citation type="submission" date="2021-04" db="EMBL/GenBank/DDBJ databases">
        <authorList>
            <consortium name="Molecular Ecology Group"/>
        </authorList>
    </citation>
    <scope>NUCLEOTIDE SEQUENCE</scope>
</reference>
<evidence type="ECO:0000256" key="4">
    <source>
        <dbReference type="ARBA" id="ARBA00022989"/>
    </source>
</evidence>
<accession>A0A8S3YF58</accession>
<name>A0A8S3YF58_9EUPU</name>
<feature type="transmembrane region" description="Helical" evidence="7">
    <location>
        <begin position="57"/>
        <end position="79"/>
    </location>
</feature>
<protein>
    <recommendedName>
        <fullName evidence="10">Major facilitator superfamily (MFS) profile domain-containing protein</fullName>
    </recommendedName>
</protein>
<dbReference type="GO" id="GO:0005765">
    <property type="term" value="C:lysosomal membrane"/>
    <property type="evidence" value="ECO:0007669"/>
    <property type="project" value="TreeGrafter"/>
</dbReference>
<dbReference type="GO" id="GO:0012505">
    <property type="term" value="C:endomembrane system"/>
    <property type="evidence" value="ECO:0007669"/>
    <property type="project" value="UniProtKB-SubCell"/>
</dbReference>
<keyword evidence="5 7" id="KW-0472">Membrane</keyword>
<dbReference type="PANTHER" id="PTHR23510:SF3">
    <property type="entry name" value="MAJOR FACILITATOR SUPERFAMILY DOMAIN-CONTAINING PROTEIN 8"/>
    <property type="match status" value="1"/>
</dbReference>
<sequence length="117" mass="13043">MEETDHISNDSAEETSQLLPSNGETSYSSNSHRSDRSPSAILERPEDYKSRWRSIRLMYLVMFLASVTFTITMSSLWPFLQVLNPSASTSFLGWVVAAYSVGQLVASPIFWGLGKSS</sequence>
<organism evidence="8 9">
    <name type="scientific">Candidula unifasciata</name>
    <dbReference type="NCBI Taxonomy" id="100452"/>
    <lineage>
        <taxon>Eukaryota</taxon>
        <taxon>Metazoa</taxon>
        <taxon>Spiralia</taxon>
        <taxon>Lophotrochozoa</taxon>
        <taxon>Mollusca</taxon>
        <taxon>Gastropoda</taxon>
        <taxon>Heterobranchia</taxon>
        <taxon>Euthyneura</taxon>
        <taxon>Panpulmonata</taxon>
        <taxon>Eupulmonata</taxon>
        <taxon>Stylommatophora</taxon>
        <taxon>Helicina</taxon>
        <taxon>Helicoidea</taxon>
        <taxon>Geomitridae</taxon>
        <taxon>Candidula</taxon>
    </lineage>
</organism>
<evidence type="ECO:0000256" key="2">
    <source>
        <dbReference type="ARBA" id="ARBA00022448"/>
    </source>
</evidence>
<keyword evidence="9" id="KW-1185">Reference proteome</keyword>
<evidence type="ECO:0000256" key="3">
    <source>
        <dbReference type="ARBA" id="ARBA00022692"/>
    </source>
</evidence>
<evidence type="ECO:0008006" key="10">
    <source>
        <dbReference type="Google" id="ProtNLM"/>
    </source>
</evidence>
<dbReference type="Gene3D" id="1.20.1250.20">
    <property type="entry name" value="MFS general substrate transporter like domains"/>
    <property type="match status" value="1"/>
</dbReference>
<dbReference type="InterPro" id="IPR051068">
    <property type="entry name" value="MFS_Domain-Containing_Protein"/>
</dbReference>
<dbReference type="Proteomes" id="UP000678393">
    <property type="component" value="Unassembled WGS sequence"/>
</dbReference>
<evidence type="ECO:0000256" key="6">
    <source>
        <dbReference type="SAM" id="MobiDB-lite"/>
    </source>
</evidence>
<keyword evidence="2" id="KW-0813">Transport</keyword>
<evidence type="ECO:0000256" key="1">
    <source>
        <dbReference type="ARBA" id="ARBA00004127"/>
    </source>
</evidence>
<evidence type="ECO:0000256" key="5">
    <source>
        <dbReference type="ARBA" id="ARBA00023136"/>
    </source>
</evidence>
<evidence type="ECO:0000313" key="9">
    <source>
        <dbReference type="Proteomes" id="UP000678393"/>
    </source>
</evidence>
<proteinExistence type="predicted"/>
<evidence type="ECO:0000256" key="7">
    <source>
        <dbReference type="SAM" id="Phobius"/>
    </source>
</evidence>
<dbReference type="SUPFAM" id="SSF103473">
    <property type="entry name" value="MFS general substrate transporter"/>
    <property type="match status" value="1"/>
</dbReference>
<dbReference type="InterPro" id="IPR036259">
    <property type="entry name" value="MFS_trans_sf"/>
</dbReference>
<comment type="caution">
    <text evidence="8">The sequence shown here is derived from an EMBL/GenBank/DDBJ whole genome shotgun (WGS) entry which is preliminary data.</text>
</comment>
<gene>
    <name evidence="8" type="ORF">CUNI_LOCUS1315</name>
</gene>
<dbReference type="PANTHER" id="PTHR23510">
    <property type="entry name" value="INNER MEMBRANE TRANSPORT PROTEIN YAJR"/>
    <property type="match status" value="1"/>
</dbReference>
<keyword evidence="4 7" id="KW-1133">Transmembrane helix</keyword>
<evidence type="ECO:0000313" key="8">
    <source>
        <dbReference type="EMBL" id="CAG5115757.1"/>
    </source>
</evidence>
<comment type="subcellular location">
    <subcellularLocation>
        <location evidence="1">Endomembrane system</location>
        <topology evidence="1">Multi-pass membrane protein</topology>
    </subcellularLocation>
</comment>
<feature type="compositionally biased region" description="Polar residues" evidence="6">
    <location>
        <begin position="14"/>
        <end position="25"/>
    </location>
</feature>